<sequence length="242" mass="26791">MNTQMRETPSRPPVSPSIEGDLDSYLDTTTDATAVFRSAVDVYLQNGAVGACWHQAKLITEHLRTLEDLQARIETGGSSVSALGRPFPAMAELTIGVTRLLKDMRRQITAFAIEAGFSNPGRRVPSHLLLDMQELSDQVCATVGALVDSYRPSTRWWEQGSAGGTKRYVSRYESQADRLSTQLIKKIFADGTLNLEVQLPLAQLVEEIDRLADHAESIDRNVRTGKRGGRASAGNRRRRHSR</sequence>
<evidence type="ECO:0000256" key="1">
    <source>
        <dbReference type="SAM" id="MobiDB-lite"/>
    </source>
</evidence>
<dbReference type="EMBL" id="CP001715">
    <property type="protein sequence ID" value="ACV36980.1"/>
    <property type="molecule type" value="Genomic_DNA"/>
</dbReference>
<reference evidence="2" key="2">
    <citation type="submission" date="2009-09" db="EMBL/GenBank/DDBJ databases">
        <title>Complete sequence of chromosome of Candidatus Accumulibacter phosphatis clade IIA str. UW-1.</title>
        <authorList>
            <consortium name="US DOE Joint Genome Institute"/>
            <person name="Martin H.G."/>
            <person name="Ivanova N."/>
            <person name="Kunin V."/>
            <person name="Warnecke F."/>
            <person name="Barry K."/>
            <person name="He S."/>
            <person name="Salamov A."/>
            <person name="Szeto E."/>
            <person name="Dalin E."/>
            <person name="Pangilinan J.L."/>
            <person name="Lapidus A."/>
            <person name="Lowry S."/>
            <person name="Kyrpides N.C."/>
            <person name="McMahon K.D."/>
            <person name="Hugenholtz P."/>
        </authorList>
    </citation>
    <scope>NUCLEOTIDE SEQUENCE [LARGE SCALE GENOMIC DNA]</scope>
    <source>
        <strain evidence="2">UW-1</strain>
    </source>
</reference>
<dbReference type="InterPro" id="IPR038078">
    <property type="entry name" value="PhoU-like_sf"/>
</dbReference>
<name>C7RKR0_ACCRE</name>
<feature type="region of interest" description="Disordered" evidence="1">
    <location>
        <begin position="219"/>
        <end position="242"/>
    </location>
</feature>
<feature type="region of interest" description="Disordered" evidence="1">
    <location>
        <begin position="1"/>
        <end position="20"/>
    </location>
</feature>
<feature type="compositionally biased region" description="Basic residues" evidence="1">
    <location>
        <begin position="223"/>
        <end position="242"/>
    </location>
</feature>
<dbReference type="HOGENOM" id="CLU_1145269_0_0_4"/>
<organism evidence="2">
    <name type="scientific">Accumulibacter regalis</name>
    <dbReference type="NCBI Taxonomy" id="522306"/>
    <lineage>
        <taxon>Bacteria</taxon>
        <taxon>Pseudomonadati</taxon>
        <taxon>Pseudomonadota</taxon>
        <taxon>Betaproteobacteria</taxon>
        <taxon>Candidatus Accumulibacter</taxon>
    </lineage>
</organism>
<dbReference type="KEGG" id="app:CAP2UW1_3728"/>
<dbReference type="eggNOG" id="COG1392">
    <property type="taxonomic scope" value="Bacteria"/>
</dbReference>
<dbReference type="AlphaFoldDB" id="C7RKR0"/>
<proteinExistence type="predicted"/>
<protein>
    <submittedName>
        <fullName evidence="2">Uncharacterized protein</fullName>
    </submittedName>
</protein>
<gene>
    <name evidence="2" type="ordered locus">CAP2UW1_3728</name>
</gene>
<evidence type="ECO:0000313" key="2">
    <source>
        <dbReference type="EMBL" id="ACV36980.1"/>
    </source>
</evidence>
<reference evidence="2" key="1">
    <citation type="submission" date="2009-08" db="EMBL/GenBank/DDBJ databases">
        <authorList>
            <consortium name="US DOE Joint Genome Institute"/>
            <person name="Lucas S."/>
            <person name="Copeland A."/>
            <person name="Lapidus A."/>
            <person name="Glavina del Rio T."/>
            <person name="Dalin E."/>
            <person name="Tice H."/>
            <person name="Bruce D."/>
            <person name="Barry K."/>
            <person name="Pitluck S."/>
            <person name="Lowry S."/>
            <person name="Larimer F."/>
            <person name="Land M."/>
            <person name="Hauser L."/>
            <person name="Kyrpides N."/>
            <person name="Ivanova N."/>
            <person name="McMahon K.D."/>
            <person name="Hugenholtz P."/>
        </authorList>
    </citation>
    <scope>NUCLEOTIDE SEQUENCE</scope>
    <source>
        <strain evidence="2">UW-1</strain>
    </source>
</reference>
<accession>C7RKR0</accession>
<dbReference type="Gene3D" id="1.20.58.220">
    <property type="entry name" value="Phosphate transport system protein phou homolog 2, domain 2"/>
    <property type="match status" value="1"/>
</dbReference>
<dbReference type="STRING" id="522306.CAP2UW1_3728"/>